<dbReference type="PROSITE" id="PS51192">
    <property type="entry name" value="HELICASE_ATP_BIND_1"/>
    <property type="match status" value="1"/>
</dbReference>
<dbReference type="EC" id="3.1.21.3" evidence="10"/>
<dbReference type="Pfam" id="PF18766">
    <property type="entry name" value="SWI2_SNF2"/>
    <property type="match status" value="1"/>
</dbReference>
<evidence type="ECO:0000256" key="10">
    <source>
        <dbReference type="RuleBase" id="RU364115"/>
    </source>
</evidence>
<dbReference type="PANTHER" id="PTHR30195">
    <property type="entry name" value="TYPE I SITE-SPECIFIC DEOXYRIBONUCLEASE PROTEIN SUBUNIT M AND R"/>
    <property type="match status" value="1"/>
</dbReference>
<evidence type="ECO:0000256" key="1">
    <source>
        <dbReference type="ARBA" id="ARBA00000851"/>
    </source>
</evidence>
<keyword evidence="6" id="KW-0255">Endonuclease</keyword>
<dbReference type="PANTHER" id="PTHR30195:SF15">
    <property type="entry name" value="TYPE I RESTRICTION ENZYME HINDI ENDONUCLEASE SUBUNIT"/>
    <property type="match status" value="1"/>
</dbReference>
<protein>
    <recommendedName>
        <fullName evidence="10">Type I restriction enzyme endonuclease subunit</fullName>
        <shortName evidence="10">R protein</shortName>
        <ecNumber evidence="10">3.1.21.3</ecNumber>
    </recommendedName>
</protein>
<dbReference type="OrthoDB" id="9758243at2"/>
<dbReference type="AlphaFoldDB" id="A0A6L7GER3"/>
<dbReference type="EMBL" id="WTYU01000001">
    <property type="protein sequence ID" value="MXP14513.1"/>
    <property type="molecule type" value="Genomic_DNA"/>
</dbReference>
<evidence type="ECO:0000313" key="13">
    <source>
        <dbReference type="EMBL" id="MXP14513.1"/>
    </source>
</evidence>
<dbReference type="InterPro" id="IPR051268">
    <property type="entry name" value="Type-I_R_enzyme_R_subunit"/>
</dbReference>
<dbReference type="SMART" id="SM00487">
    <property type="entry name" value="DEXDc"/>
    <property type="match status" value="1"/>
</dbReference>
<dbReference type="InterPro" id="IPR040980">
    <property type="entry name" value="SWI2_SNF2"/>
</dbReference>
<dbReference type="RefSeq" id="WP_160600680.1">
    <property type="nucleotide sequence ID" value="NZ_WTYU01000001.1"/>
</dbReference>
<keyword evidence="7 10" id="KW-0378">Hydrolase</keyword>
<keyword evidence="9 10" id="KW-0238">DNA-binding</keyword>
<dbReference type="GO" id="GO:0003677">
    <property type="term" value="F:DNA binding"/>
    <property type="evidence" value="ECO:0007669"/>
    <property type="project" value="UniProtKB-KW"/>
</dbReference>
<dbReference type="GO" id="GO:0009307">
    <property type="term" value="P:DNA restriction-modification system"/>
    <property type="evidence" value="ECO:0007669"/>
    <property type="project" value="UniProtKB-KW"/>
</dbReference>
<gene>
    <name evidence="13" type="ORF">GRI44_07095</name>
</gene>
<evidence type="ECO:0000256" key="5">
    <source>
        <dbReference type="ARBA" id="ARBA00022747"/>
    </source>
</evidence>
<dbReference type="Gene3D" id="3.40.50.300">
    <property type="entry name" value="P-loop containing nucleotide triphosphate hydrolases"/>
    <property type="match status" value="3"/>
</dbReference>
<dbReference type="CDD" id="cd22332">
    <property type="entry name" value="HsdR_N"/>
    <property type="match status" value="1"/>
</dbReference>
<dbReference type="CDD" id="cd18030">
    <property type="entry name" value="DEXHc_RE_I_HsdR"/>
    <property type="match status" value="1"/>
</dbReference>
<evidence type="ECO:0000256" key="4">
    <source>
        <dbReference type="ARBA" id="ARBA00022741"/>
    </source>
</evidence>
<organism evidence="13 14">
    <name type="scientific">Allopontixanthobacter confluentis</name>
    <dbReference type="NCBI Taxonomy" id="1849021"/>
    <lineage>
        <taxon>Bacteria</taxon>
        <taxon>Pseudomonadati</taxon>
        <taxon>Pseudomonadota</taxon>
        <taxon>Alphaproteobacteria</taxon>
        <taxon>Sphingomonadales</taxon>
        <taxon>Erythrobacteraceae</taxon>
        <taxon>Allopontixanthobacter</taxon>
    </lineage>
</organism>
<dbReference type="InterPro" id="IPR007409">
    <property type="entry name" value="Restrct_endonuc_type1_HsdR_N"/>
</dbReference>
<dbReference type="InterPro" id="IPR027417">
    <property type="entry name" value="P-loop_NTPase"/>
</dbReference>
<comment type="catalytic activity">
    <reaction evidence="1 10">
        <text>Endonucleolytic cleavage of DNA to give random double-stranded fragments with terminal 5'-phosphates, ATP is simultaneously hydrolyzed.</text>
        <dbReference type="EC" id="3.1.21.3"/>
    </reaction>
</comment>
<keyword evidence="8 10" id="KW-0067">ATP-binding</keyword>
<evidence type="ECO:0000256" key="7">
    <source>
        <dbReference type="ARBA" id="ARBA00022801"/>
    </source>
</evidence>
<comment type="caution">
    <text evidence="13">The sequence shown here is derived from an EMBL/GenBank/DDBJ whole genome shotgun (WGS) entry which is preliminary data.</text>
</comment>
<dbReference type="Pfam" id="PF04313">
    <property type="entry name" value="HSDR_N"/>
    <property type="match status" value="1"/>
</dbReference>
<reference evidence="13 14" key="1">
    <citation type="submission" date="2019-12" db="EMBL/GenBank/DDBJ databases">
        <title>Genomic-based taxomic classification of the family Erythrobacteraceae.</title>
        <authorList>
            <person name="Xu L."/>
        </authorList>
    </citation>
    <scope>NUCLEOTIDE SEQUENCE [LARGE SCALE GENOMIC DNA]</scope>
    <source>
        <strain evidence="13 14">KCTC 52259</strain>
    </source>
</reference>
<dbReference type="Pfam" id="PF22679">
    <property type="entry name" value="T1R_D3-like"/>
    <property type="match status" value="1"/>
</dbReference>
<dbReference type="Pfam" id="PF11867">
    <property type="entry name" value="T1RH-like_C"/>
    <property type="match status" value="1"/>
</dbReference>
<keyword evidence="5 10" id="KW-0680">Restriction system</keyword>
<feature type="domain" description="Helicase ATP-binding" evidence="12">
    <location>
        <begin position="323"/>
        <end position="504"/>
    </location>
</feature>
<dbReference type="NCBIfam" id="TIGR00348">
    <property type="entry name" value="hsdR"/>
    <property type="match status" value="1"/>
</dbReference>
<evidence type="ECO:0000256" key="2">
    <source>
        <dbReference type="ARBA" id="ARBA00008598"/>
    </source>
</evidence>
<dbReference type="InterPro" id="IPR014001">
    <property type="entry name" value="Helicase_ATP-bd"/>
</dbReference>
<dbReference type="InterPro" id="IPR021810">
    <property type="entry name" value="T1RH-like_C"/>
</dbReference>
<evidence type="ECO:0000256" key="3">
    <source>
        <dbReference type="ARBA" id="ARBA00022722"/>
    </source>
</evidence>
<comment type="function">
    <text evidence="10">Subunit R is required for both nuclease and ATPase activities, but not for modification.</text>
</comment>
<accession>A0A6L7GER3</accession>
<evidence type="ECO:0000256" key="9">
    <source>
        <dbReference type="ARBA" id="ARBA00023125"/>
    </source>
</evidence>
<keyword evidence="11" id="KW-0175">Coiled coil</keyword>
<proteinExistence type="inferred from homology"/>
<keyword evidence="4 10" id="KW-0547">Nucleotide-binding</keyword>
<comment type="subunit">
    <text evidence="10">The type I restriction/modification system is composed of three polypeptides R, M and S.</text>
</comment>
<dbReference type="InterPro" id="IPR055180">
    <property type="entry name" value="HsdR_RecA-like_helicase_dom_2"/>
</dbReference>
<comment type="similarity">
    <text evidence="2 10">Belongs to the HsdR family.</text>
</comment>
<dbReference type="GO" id="GO:0009035">
    <property type="term" value="F:type I site-specific deoxyribonuclease activity"/>
    <property type="evidence" value="ECO:0007669"/>
    <property type="project" value="UniProtKB-EC"/>
</dbReference>
<evidence type="ECO:0000259" key="12">
    <source>
        <dbReference type="PROSITE" id="PS51192"/>
    </source>
</evidence>
<dbReference type="CDD" id="cd18800">
    <property type="entry name" value="SF2_C_EcoR124I-like"/>
    <property type="match status" value="1"/>
</dbReference>
<name>A0A6L7GER3_9SPHN</name>
<dbReference type="GO" id="GO:0005524">
    <property type="term" value="F:ATP binding"/>
    <property type="evidence" value="ECO:0007669"/>
    <property type="project" value="UniProtKB-KW"/>
</dbReference>
<dbReference type="SUPFAM" id="SSF52540">
    <property type="entry name" value="P-loop containing nucleoside triphosphate hydrolases"/>
    <property type="match status" value="1"/>
</dbReference>
<dbReference type="InterPro" id="IPR004473">
    <property type="entry name" value="Restrct_endonuc_typeI_HsdR"/>
</dbReference>
<evidence type="ECO:0000256" key="11">
    <source>
        <dbReference type="SAM" id="Coils"/>
    </source>
</evidence>
<evidence type="ECO:0000313" key="14">
    <source>
        <dbReference type="Proteomes" id="UP000473531"/>
    </source>
</evidence>
<evidence type="ECO:0000256" key="8">
    <source>
        <dbReference type="ARBA" id="ARBA00022840"/>
    </source>
</evidence>
<dbReference type="Gene3D" id="3.90.1570.50">
    <property type="match status" value="1"/>
</dbReference>
<dbReference type="Proteomes" id="UP000473531">
    <property type="component" value="Unassembled WGS sequence"/>
</dbReference>
<keyword evidence="14" id="KW-1185">Reference proteome</keyword>
<keyword evidence="3" id="KW-0540">Nuclease</keyword>
<feature type="coiled-coil region" evidence="11">
    <location>
        <begin position="535"/>
        <end position="562"/>
    </location>
</feature>
<evidence type="ECO:0000256" key="6">
    <source>
        <dbReference type="ARBA" id="ARBA00022759"/>
    </source>
</evidence>
<sequence>MGTLTESIIEDAALEWLGELGWQVAYGAQVSPDGSAPIRMSNGDVILEERLRSAIATLNPGIPQDARDEALRRVLASETPSLIEENRRLHRLMIEGVPVEFYDGDSVRGDRVKLVDFCLTHDTAGLGQSAFDRNDWLAVNQFIVIEDGRTRRPDVVLFLNGLPIGVIELKSPADENATLHGAFNQLQTYKAQIPALFRSNAILITSDGIKARVGSLTADEERFMPWRSTDGHTIAAVTDPQLETVLKGVCDRAAVLRLLRDFTVFGDTKRGIIKIIAGYHQYFAAQNALAATLRALPFAHSAKATAAAVSEHPSNFDLPSAEAHRPGDKRIGVVWHTQGSGKSLLMAFYAGLLVREEALENPTIVIITDRNDLDEQLYSTFSMCRNLIRQTPVRADSRDDLRDKLDRAAGGVIFTTIQKFAPADGDDYPAISERNNIIVMADEAHRSQYGFKARIDRKTGIRSYGHAKYLRDGLPHASFIGFTGTPIEASDVNTPAVFGNYVDIYDISRAVEDGATVPIYYESRLARIELPDEAIPELDDEIAELTEEEETAEQEKLKARWAAVERLVGSKQRLQMVAADLVEHLERRLEAMDGKAMAVCMSRRICVALYDEIIALRPDWHSDDDREGAVKVVMTGSASDPEVWQQHIGGKARRDELVRRAKAPDDPLRLILVRDMWLTGFDAPSMHTMYIDKPMRGHGLMQAIARVNRVFRDKEAGLVVDYIGIAQNLKAALGVYSASDQEQTGIDEALAVRVLLEKFHIVKTMFEGFDCEPGISGTPAQRLKCLAEGLQWVLAAQERRALKQASDDARKAEHRRFQDSVLALGKAFALAAASDEAKSIRDEVAFYQTMRAALAKTSTSSRSAREREFAVQQLIDKSVVSTEIVDILGAAGLETPDISILSDEFLAEMKDSERPNLALEALKKLLSDKIKSRAQTHTVESRRYSQRLADAIARYHTNAISTVEVIQALIELAKEIRERMSAGGDEGLSQEEMAFYEALAENESAIDVMGNDSLKVIAAELVNSLRSNATVDWARRESARARMRVLVKRILRKYGYPPDLQDDAVNTVLEQAELLAAQWQ</sequence>